<dbReference type="PANTHER" id="PTHR37185">
    <property type="entry name" value="MEMBRANE PROTEIN"/>
    <property type="match status" value="1"/>
</dbReference>
<dbReference type="AlphaFoldDB" id="B0C8E6"/>
<protein>
    <recommendedName>
        <fullName evidence="4">DUF2232 domain-containing protein</fullName>
    </recommendedName>
</protein>
<dbReference type="Proteomes" id="UP000000268">
    <property type="component" value="Chromosome"/>
</dbReference>
<reference evidence="2 3" key="1">
    <citation type="journal article" date="2008" name="Proc. Natl. Acad. Sci. U.S.A.">
        <title>Niche adaptation and genome expansion in the chlorophyll d-producing cyanobacterium Acaryochloris marina.</title>
        <authorList>
            <person name="Swingley W.D."/>
            <person name="Chen M."/>
            <person name="Cheung P.C."/>
            <person name="Conrad A.L."/>
            <person name="Dejesa L.C."/>
            <person name="Hao J."/>
            <person name="Honchak B.M."/>
            <person name="Karbach L.E."/>
            <person name="Kurdoglu A."/>
            <person name="Lahiri S."/>
            <person name="Mastrian S.D."/>
            <person name="Miyashita H."/>
            <person name="Page L."/>
            <person name="Ramakrishna P."/>
            <person name="Satoh S."/>
            <person name="Sattley W.M."/>
            <person name="Shimada Y."/>
            <person name="Taylor H.L."/>
            <person name="Tomo T."/>
            <person name="Tsuchiya T."/>
            <person name="Wang Z.T."/>
            <person name="Raymond J."/>
            <person name="Mimuro M."/>
            <person name="Blankenship R.E."/>
            <person name="Touchman J.W."/>
        </authorList>
    </citation>
    <scope>NUCLEOTIDE SEQUENCE [LARGE SCALE GENOMIC DNA]</scope>
    <source>
        <strain evidence="3">MBIC 11017</strain>
    </source>
</reference>
<organism evidence="2 3">
    <name type="scientific">Acaryochloris marina (strain MBIC 11017)</name>
    <dbReference type="NCBI Taxonomy" id="329726"/>
    <lineage>
        <taxon>Bacteria</taxon>
        <taxon>Bacillati</taxon>
        <taxon>Cyanobacteriota</taxon>
        <taxon>Cyanophyceae</taxon>
        <taxon>Acaryochloridales</taxon>
        <taxon>Acaryochloridaceae</taxon>
        <taxon>Acaryochloris</taxon>
    </lineage>
</organism>
<dbReference type="RefSeq" id="WP_012165364.1">
    <property type="nucleotide sequence ID" value="NC_009925.1"/>
</dbReference>
<feature type="transmembrane region" description="Helical" evidence="1">
    <location>
        <begin position="111"/>
        <end position="139"/>
    </location>
</feature>
<evidence type="ECO:0000256" key="1">
    <source>
        <dbReference type="SAM" id="Phobius"/>
    </source>
</evidence>
<proteinExistence type="predicted"/>
<evidence type="ECO:0000313" key="2">
    <source>
        <dbReference type="EMBL" id="ABW30101.1"/>
    </source>
</evidence>
<feature type="transmembrane region" description="Helical" evidence="1">
    <location>
        <begin position="82"/>
        <end position="99"/>
    </location>
</feature>
<gene>
    <name evidence="2" type="ordered locus">AM1_5139</name>
</gene>
<sequence length="215" mass="24405">MSKVPPNPVDKPLPMVETAFLASATALIWYINTYFPLGPLLRIFFPIPTALIYSRWGNRSAWMSAWVTTLLITVLMGPPRSIQFLMPYGVVGVILGGLWKRQVSWAISMGWSILVMAIGFFFQLNLLSLLVGTNLWIYINRQITGFLDWVVIKLGLLLQPDVIVIQLFAVGLILLNAFLYILLVHLVAWLVFDRIGVSIPDPPLWLQTFLEYQDE</sequence>
<dbReference type="KEGG" id="amr:AM1_5139"/>
<keyword evidence="1" id="KW-0472">Membrane</keyword>
<dbReference type="InterPro" id="IPR018710">
    <property type="entry name" value="DUF2232"/>
</dbReference>
<dbReference type="HOGENOM" id="CLU_080696_0_0_3"/>
<evidence type="ECO:0000313" key="3">
    <source>
        <dbReference type="Proteomes" id="UP000000268"/>
    </source>
</evidence>
<feature type="transmembrane region" description="Helical" evidence="1">
    <location>
        <begin position="20"/>
        <end position="44"/>
    </location>
</feature>
<name>B0C8E6_ACAM1</name>
<dbReference type="PANTHER" id="PTHR37185:SF3">
    <property type="entry name" value="MEMBRANE PROTEIN"/>
    <property type="match status" value="1"/>
</dbReference>
<dbReference type="STRING" id="329726.AM1_5139"/>
<keyword evidence="3" id="KW-1185">Reference proteome</keyword>
<dbReference type="eggNOG" id="COG4241">
    <property type="taxonomic scope" value="Bacteria"/>
</dbReference>
<accession>B0C8E6</accession>
<keyword evidence="1" id="KW-1133">Transmembrane helix</keyword>
<feature type="transmembrane region" description="Helical" evidence="1">
    <location>
        <begin position="163"/>
        <end position="192"/>
    </location>
</feature>
<evidence type="ECO:0008006" key="4">
    <source>
        <dbReference type="Google" id="ProtNLM"/>
    </source>
</evidence>
<feature type="transmembrane region" description="Helical" evidence="1">
    <location>
        <begin position="56"/>
        <end position="76"/>
    </location>
</feature>
<dbReference type="EMBL" id="CP000828">
    <property type="protein sequence ID" value="ABW30101.1"/>
    <property type="molecule type" value="Genomic_DNA"/>
</dbReference>
<dbReference type="OrthoDB" id="508722at2"/>
<dbReference type="Pfam" id="PF09991">
    <property type="entry name" value="DUF2232"/>
    <property type="match status" value="1"/>
</dbReference>
<keyword evidence="1" id="KW-0812">Transmembrane</keyword>